<dbReference type="SUPFAM" id="SSF100950">
    <property type="entry name" value="NagB/RpiA/CoA transferase-like"/>
    <property type="match status" value="1"/>
</dbReference>
<dbReference type="STRING" id="690879.TSACC_2115"/>
<dbReference type="InterPro" id="IPR024185">
    <property type="entry name" value="FTHF_cligase-like_sf"/>
</dbReference>
<accession>A0A146G232</accession>
<dbReference type="PANTHER" id="PTHR43682:SF1">
    <property type="entry name" value="LACTATE UTILIZATION PROTEIN C"/>
    <property type="match status" value="1"/>
</dbReference>
<dbReference type="PANTHER" id="PTHR43682">
    <property type="entry name" value="LACTATE UTILIZATION PROTEIN C"/>
    <property type="match status" value="1"/>
</dbReference>
<dbReference type="InterPro" id="IPR037171">
    <property type="entry name" value="NagB/RpiA_transferase-like"/>
</dbReference>
<dbReference type="Proteomes" id="UP000076023">
    <property type="component" value="Unassembled WGS sequence"/>
</dbReference>
<reference evidence="3" key="1">
    <citation type="journal article" date="2017" name="Genome Announc.">
        <title>Draft Genome Sequence of Terrimicrobium sacchariphilum NM-5T, a Facultative Anaerobic Soil Bacterium of the Class Spartobacteria.</title>
        <authorList>
            <person name="Qiu Y.L."/>
            <person name="Tourlousse D.M."/>
            <person name="Matsuura N."/>
            <person name="Ohashi A."/>
            <person name="Sekiguchi Y."/>
        </authorList>
    </citation>
    <scope>NUCLEOTIDE SEQUENCE [LARGE SCALE GENOMIC DNA]</scope>
    <source>
        <strain evidence="3">NM-5</strain>
    </source>
</reference>
<proteinExistence type="predicted"/>
<dbReference type="AlphaFoldDB" id="A0A146G232"/>
<dbReference type="InterPro" id="IPR003741">
    <property type="entry name" value="LUD_dom"/>
</dbReference>
<evidence type="ECO:0000259" key="1">
    <source>
        <dbReference type="Pfam" id="PF02589"/>
    </source>
</evidence>
<keyword evidence="3" id="KW-1185">Reference proteome</keyword>
<feature type="domain" description="LUD" evidence="1">
    <location>
        <begin position="100"/>
        <end position="196"/>
    </location>
</feature>
<evidence type="ECO:0000313" key="2">
    <source>
        <dbReference type="EMBL" id="GAT31721.1"/>
    </source>
</evidence>
<organism evidence="2 3">
    <name type="scientific">Terrimicrobium sacchariphilum</name>
    <dbReference type="NCBI Taxonomy" id="690879"/>
    <lineage>
        <taxon>Bacteria</taxon>
        <taxon>Pseudomonadati</taxon>
        <taxon>Verrucomicrobiota</taxon>
        <taxon>Terrimicrobiia</taxon>
        <taxon>Terrimicrobiales</taxon>
        <taxon>Terrimicrobiaceae</taxon>
        <taxon>Terrimicrobium</taxon>
    </lineage>
</organism>
<dbReference type="Pfam" id="PF02589">
    <property type="entry name" value="LUD_dom"/>
    <property type="match status" value="1"/>
</dbReference>
<dbReference type="InParanoid" id="A0A146G232"/>
<comment type="caution">
    <text evidence="2">The sequence shown here is derived from an EMBL/GenBank/DDBJ whole genome shotgun (WGS) entry which is preliminary data.</text>
</comment>
<dbReference type="Gene3D" id="3.40.50.10420">
    <property type="entry name" value="NagB/RpiA/CoA transferase-like"/>
    <property type="match status" value="1"/>
</dbReference>
<sequence>MSHRDQIFQGIRKALAPLPERAAYPDYDTAATTTPRWLPAAEDNETLFRKRLTGTGGFFFASPADCAAWLKKDGAKSVYLAPQVAHLAAEFAAHLEVVPEYTRDAVDRIDAAVTVADGAIAESGTVILTDSGTPDRLAALAPWWHIAVVPRTGLVRTIGEAITAFPADPGIVWITGPSKTADVEGILIQGVHGPGRQGSFFI</sequence>
<gene>
    <name evidence="2" type="ORF">TSACC_2115</name>
</gene>
<protein>
    <submittedName>
        <fullName evidence="2">L-lactate dehydrogenase complex protein LldG</fullName>
    </submittedName>
</protein>
<dbReference type="OrthoDB" id="9794157at2"/>
<name>A0A146G232_TERSA</name>
<evidence type="ECO:0000313" key="3">
    <source>
        <dbReference type="Proteomes" id="UP000076023"/>
    </source>
</evidence>
<dbReference type="RefSeq" id="WP_075077607.1">
    <property type="nucleotide sequence ID" value="NZ_BDCO01000002.1"/>
</dbReference>
<dbReference type="EMBL" id="BDCO01000002">
    <property type="protein sequence ID" value="GAT31721.1"/>
    <property type="molecule type" value="Genomic_DNA"/>
</dbReference>